<dbReference type="CDD" id="cd03789">
    <property type="entry name" value="GT9_LPS_heptosyltransferase"/>
    <property type="match status" value="1"/>
</dbReference>
<dbReference type="GO" id="GO:0008713">
    <property type="term" value="F:ADP-heptose-lipopolysaccharide heptosyltransferase activity"/>
    <property type="evidence" value="ECO:0007669"/>
    <property type="project" value="TreeGrafter"/>
</dbReference>
<evidence type="ECO:0000256" key="1">
    <source>
        <dbReference type="ARBA" id="ARBA00022676"/>
    </source>
</evidence>
<dbReference type="EMBL" id="JACHIF010000001">
    <property type="protein sequence ID" value="MBB5036794.1"/>
    <property type="molecule type" value="Genomic_DNA"/>
</dbReference>
<dbReference type="Gene3D" id="3.40.50.2000">
    <property type="entry name" value="Glycogen Phosphorylase B"/>
    <property type="match status" value="1"/>
</dbReference>
<dbReference type="RefSeq" id="WP_184205962.1">
    <property type="nucleotide sequence ID" value="NZ_JACHIF010000001.1"/>
</dbReference>
<evidence type="ECO:0000313" key="5">
    <source>
        <dbReference type="Proteomes" id="UP000534294"/>
    </source>
</evidence>
<dbReference type="InterPro" id="IPR002201">
    <property type="entry name" value="Glyco_trans_9"/>
</dbReference>
<keyword evidence="2 4" id="KW-0808">Transferase</keyword>
<comment type="caution">
    <text evidence="4">The sequence shown here is derived from an EMBL/GenBank/DDBJ whole genome shotgun (WGS) entry which is preliminary data.</text>
</comment>
<name>A0A7W7YIJ6_9BACT</name>
<dbReference type="GO" id="GO:0005829">
    <property type="term" value="C:cytosol"/>
    <property type="evidence" value="ECO:0007669"/>
    <property type="project" value="TreeGrafter"/>
</dbReference>
<organism evidence="4 5">
    <name type="scientific">Prosthecobacter dejongeii</name>
    <dbReference type="NCBI Taxonomy" id="48465"/>
    <lineage>
        <taxon>Bacteria</taxon>
        <taxon>Pseudomonadati</taxon>
        <taxon>Verrucomicrobiota</taxon>
        <taxon>Verrucomicrobiia</taxon>
        <taxon>Verrucomicrobiales</taxon>
        <taxon>Verrucomicrobiaceae</taxon>
        <taxon>Prosthecobacter</taxon>
    </lineage>
</organism>
<sequence>MQRKLILKNFLSPGDIVMLTAAVRDLHRAHPGKFITDVRTPCGDLWLNNPYITPLKDDDPDVEVIPCHYPMINMSNTGAYHFIHGFTRFLSEALGVPIPVTDFKGDIHLSPQEKSWMSQIHEMTGTDIPFWIVVAGGKNDFTIKWWDHQRWQEVVDHFRGRLTFVQVGDKNHSHTTLKRVIDLRGKTDLRQLVRLVYHSDGIISPVTSLMHLAAAVEFRRNPGAFRPCVVVAGGREPNQWEAYPGHQFLHTIGMLSCCAMGGCWRARTLPLGDGDEKDQSLCTNLSGTLPKCMDMISSSDVIRSIELYLTGQPRGSQNSAQTDDLVTLKEKQIQRPIPRKRIINPAANKIELRVVGMRRSGCHAIIDWLCSLYPGKVCFINDVNHQGIIENTRRSDAITKRATQDICKLDESKDLLVHSYEDVTYSQAIEEFLTPDTTGTSGEVIDVVIIRNPFNLFASRIKQWRNDPKNLWCIELLNRNLKGVPAMDLAWIKFAQEYLDLLKNPRQNVVLINYDEWFSSEKYRSTVCSFLKAPHQKNKPETVLGYGFGSSFDSEEYNGKADQMDVQNRWKHLMSDKLFNLMIRRDQRVLELTKEIFTLRSKSLQKIMKNFPSQPKRKSGAAKKKVPNRQSNRQ</sequence>
<reference evidence="4 5" key="1">
    <citation type="submission" date="2020-08" db="EMBL/GenBank/DDBJ databases">
        <title>Genomic Encyclopedia of Type Strains, Phase IV (KMG-IV): sequencing the most valuable type-strain genomes for metagenomic binning, comparative biology and taxonomic classification.</title>
        <authorList>
            <person name="Goeker M."/>
        </authorList>
    </citation>
    <scope>NUCLEOTIDE SEQUENCE [LARGE SCALE GENOMIC DNA]</scope>
    <source>
        <strain evidence="4 5">DSM 12251</strain>
    </source>
</reference>
<proteinExistence type="predicted"/>
<dbReference type="AlphaFoldDB" id="A0A7W7YIJ6"/>
<keyword evidence="1" id="KW-0328">Glycosyltransferase</keyword>
<evidence type="ECO:0000256" key="2">
    <source>
        <dbReference type="ARBA" id="ARBA00022679"/>
    </source>
</evidence>
<keyword evidence="5" id="KW-1185">Reference proteome</keyword>
<feature type="compositionally biased region" description="Basic residues" evidence="3">
    <location>
        <begin position="615"/>
        <end position="627"/>
    </location>
</feature>
<evidence type="ECO:0000313" key="4">
    <source>
        <dbReference type="EMBL" id="MBB5036794.1"/>
    </source>
</evidence>
<protein>
    <submittedName>
        <fullName evidence="4">ADP-heptose:LPS heptosyltransferase</fullName>
    </submittedName>
</protein>
<dbReference type="PANTHER" id="PTHR30160">
    <property type="entry name" value="TETRAACYLDISACCHARIDE 4'-KINASE-RELATED"/>
    <property type="match status" value="1"/>
</dbReference>
<dbReference type="Proteomes" id="UP000534294">
    <property type="component" value="Unassembled WGS sequence"/>
</dbReference>
<feature type="region of interest" description="Disordered" evidence="3">
    <location>
        <begin position="609"/>
        <end position="634"/>
    </location>
</feature>
<gene>
    <name evidence="4" type="ORF">HNQ64_001028</name>
</gene>
<dbReference type="InterPro" id="IPR051199">
    <property type="entry name" value="LPS_LOS_Heptosyltrfase"/>
</dbReference>
<dbReference type="InterPro" id="IPR027417">
    <property type="entry name" value="P-loop_NTPase"/>
</dbReference>
<dbReference type="Pfam" id="PF01075">
    <property type="entry name" value="Glyco_transf_9"/>
    <property type="match status" value="1"/>
</dbReference>
<evidence type="ECO:0000256" key="3">
    <source>
        <dbReference type="SAM" id="MobiDB-lite"/>
    </source>
</evidence>
<dbReference type="SUPFAM" id="SSF53756">
    <property type="entry name" value="UDP-Glycosyltransferase/glycogen phosphorylase"/>
    <property type="match status" value="1"/>
</dbReference>
<accession>A0A7W7YIJ6</accession>
<dbReference type="SUPFAM" id="SSF52540">
    <property type="entry name" value="P-loop containing nucleoside triphosphate hydrolases"/>
    <property type="match status" value="1"/>
</dbReference>
<dbReference type="GO" id="GO:0009244">
    <property type="term" value="P:lipopolysaccharide core region biosynthetic process"/>
    <property type="evidence" value="ECO:0007669"/>
    <property type="project" value="TreeGrafter"/>
</dbReference>